<protein>
    <submittedName>
        <fullName evidence="1">Uncharacterized protein</fullName>
    </submittedName>
</protein>
<accession>A0A150SM83</accession>
<reference evidence="1 2" key="1">
    <citation type="submission" date="2014-02" db="EMBL/GenBank/DDBJ databases">
        <title>The small core and large imbalanced accessory genome model reveals a collaborative survival strategy of Sorangium cellulosum strains in nature.</title>
        <authorList>
            <person name="Han K."/>
            <person name="Peng R."/>
            <person name="Blom J."/>
            <person name="Li Y.-Z."/>
        </authorList>
    </citation>
    <scope>NUCLEOTIDE SEQUENCE [LARGE SCALE GENOMIC DNA]</scope>
    <source>
        <strain evidence="1 2">So0011-07</strain>
    </source>
</reference>
<sequence length="70" mass="7752">MSLPVTVDGDGAELTDARLELARAAPPGVVDFERRGWICSRPRPVCPWPADAYAPFTPRVLLEDDQLARF</sequence>
<dbReference type="Proteomes" id="UP000075635">
    <property type="component" value="Unassembled WGS sequence"/>
</dbReference>
<name>A0A150SM83_SORCE</name>
<proteinExistence type="predicted"/>
<evidence type="ECO:0000313" key="1">
    <source>
        <dbReference type="EMBL" id="KYF93563.1"/>
    </source>
</evidence>
<organism evidence="1 2">
    <name type="scientific">Sorangium cellulosum</name>
    <name type="common">Polyangium cellulosum</name>
    <dbReference type="NCBI Taxonomy" id="56"/>
    <lineage>
        <taxon>Bacteria</taxon>
        <taxon>Pseudomonadati</taxon>
        <taxon>Myxococcota</taxon>
        <taxon>Polyangia</taxon>
        <taxon>Polyangiales</taxon>
        <taxon>Polyangiaceae</taxon>
        <taxon>Sorangium</taxon>
    </lineage>
</organism>
<dbReference type="EMBL" id="JEMB01000805">
    <property type="protein sequence ID" value="KYF93563.1"/>
    <property type="molecule type" value="Genomic_DNA"/>
</dbReference>
<evidence type="ECO:0000313" key="2">
    <source>
        <dbReference type="Proteomes" id="UP000075635"/>
    </source>
</evidence>
<comment type="caution">
    <text evidence="1">The sequence shown here is derived from an EMBL/GenBank/DDBJ whole genome shotgun (WGS) entry which is preliminary data.</text>
</comment>
<gene>
    <name evidence="1" type="ORF">BE17_37145</name>
</gene>
<dbReference type="AlphaFoldDB" id="A0A150SM83"/>